<organism evidence="2 3">
    <name type="scientific">Corynebacterium xerosis</name>
    <dbReference type="NCBI Taxonomy" id="1725"/>
    <lineage>
        <taxon>Bacteria</taxon>
        <taxon>Bacillati</taxon>
        <taxon>Actinomycetota</taxon>
        <taxon>Actinomycetes</taxon>
        <taxon>Mycobacteriales</taxon>
        <taxon>Corynebacteriaceae</taxon>
        <taxon>Corynebacterium</taxon>
    </lineage>
</organism>
<name>A0A6B8TL52_9CORY</name>
<evidence type="ECO:0000256" key="1">
    <source>
        <dbReference type="SAM" id="MobiDB-lite"/>
    </source>
</evidence>
<evidence type="ECO:0000313" key="3">
    <source>
        <dbReference type="Proteomes" id="UP000426857"/>
    </source>
</evidence>
<sequence>MPPATPDSGADAKSEQAAPEPEQAAPAAAATVTMEMPEDVGRAPTSMTIPSRNESPLRYIVSRSGTTVTLRFTEFATNISFAQAITMNSADHTWSVGEKTIEYTVTHGGVTTTPAVARGTVTGDVDSRVYKSILTAGPTW</sequence>
<dbReference type="Proteomes" id="UP000426857">
    <property type="component" value="Chromosome"/>
</dbReference>
<evidence type="ECO:0000313" key="2">
    <source>
        <dbReference type="EMBL" id="QGS33646.1"/>
    </source>
</evidence>
<dbReference type="AlphaFoldDB" id="A0A6B8TL52"/>
<protein>
    <submittedName>
        <fullName evidence="2">Uncharacterized protein</fullName>
    </submittedName>
</protein>
<reference evidence="2 3" key="1">
    <citation type="submission" date="2019-11" db="EMBL/GenBank/DDBJ databases">
        <title>FDA dAtabase for Regulatory Grade micrObial Sequences (FDA-ARGOS): Supporting development and validation of Infectious Disease Dx tests.</title>
        <authorList>
            <person name="Kerrigan L."/>
            <person name="Long C."/>
            <person name="Tallon L."/>
            <person name="Sadzewicz L."/>
            <person name="Vavikolanu K."/>
            <person name="Mehta A."/>
            <person name="Aluvathingal J."/>
            <person name="Nadendla S."/>
            <person name="Yan Y."/>
            <person name="Sichtig H."/>
        </authorList>
    </citation>
    <scope>NUCLEOTIDE SEQUENCE [LARGE SCALE GENOMIC DNA]</scope>
    <source>
        <strain evidence="2 3">FDAARGOS_674</strain>
    </source>
</reference>
<feature type="compositionally biased region" description="Low complexity" evidence="1">
    <location>
        <begin position="15"/>
        <end position="30"/>
    </location>
</feature>
<dbReference type="EMBL" id="CP046322">
    <property type="protein sequence ID" value="QGS33646.1"/>
    <property type="molecule type" value="Genomic_DNA"/>
</dbReference>
<dbReference type="RefSeq" id="WP_155867149.1">
    <property type="nucleotide sequence ID" value="NZ_CP046322.1"/>
</dbReference>
<dbReference type="KEGG" id="cxe:FOB82_00500"/>
<gene>
    <name evidence="2" type="ORF">FOB82_00500</name>
</gene>
<accession>A0A6B8TL52</accession>
<feature type="region of interest" description="Disordered" evidence="1">
    <location>
        <begin position="1"/>
        <end position="51"/>
    </location>
</feature>
<proteinExistence type="predicted"/>